<evidence type="ECO:0000256" key="3">
    <source>
        <dbReference type="RuleBase" id="RU003718"/>
    </source>
</evidence>
<dbReference type="PROSITE" id="PS00375">
    <property type="entry name" value="UDPGT"/>
    <property type="match status" value="1"/>
</dbReference>
<gene>
    <name evidence="5" type="ORF">SSX86_019702</name>
</gene>
<dbReference type="FunFam" id="3.40.50.2000:FF:000019">
    <property type="entry name" value="Glycosyltransferase"/>
    <property type="match status" value="1"/>
</dbReference>
<dbReference type="GO" id="GO:0080044">
    <property type="term" value="F:quercetin 7-O-glucosyltransferase activity"/>
    <property type="evidence" value="ECO:0007669"/>
    <property type="project" value="TreeGrafter"/>
</dbReference>
<dbReference type="AlphaFoldDB" id="A0AAP0CT48"/>
<dbReference type="Gene3D" id="3.40.50.2000">
    <property type="entry name" value="Glycogen Phosphorylase B"/>
    <property type="match status" value="2"/>
</dbReference>
<dbReference type="GO" id="GO:0080043">
    <property type="term" value="F:quercetin 3-O-glucosyltransferase activity"/>
    <property type="evidence" value="ECO:0007669"/>
    <property type="project" value="TreeGrafter"/>
</dbReference>
<evidence type="ECO:0000256" key="1">
    <source>
        <dbReference type="ARBA" id="ARBA00009995"/>
    </source>
</evidence>
<dbReference type="PANTHER" id="PTHR11926">
    <property type="entry name" value="GLUCOSYL/GLUCURONOSYL TRANSFERASES"/>
    <property type="match status" value="1"/>
</dbReference>
<evidence type="ECO:0000256" key="2">
    <source>
        <dbReference type="ARBA" id="ARBA00022679"/>
    </source>
</evidence>
<name>A0AAP0CT48_9ASTR</name>
<evidence type="ECO:0000313" key="6">
    <source>
        <dbReference type="Proteomes" id="UP001408789"/>
    </source>
</evidence>
<sequence>MTGNKKNKILIVAYPKQGLINPSLRFANHLLNLGVHVTFSTSFSVIRRFDTKTTRNGLTFAPFTDGHDNGQQPTTTLEQFISDFATNGVPAVAEIITAAASTGQPFDHLVYTTISPWAAKVADAHGLESTLLWCQPAIVLGVYYYYFNGYEDLISCNNDNPTFPINLPGLPSLTIADLPSFLLSSCPKELDFVIQIMKDHIDALKIAPRVLVNTFDELEIESVRAVENLVMLPVGPLIPSEFLLDGKDSSNDSLGCDLFEKPEEDYIKWLNTKPKSSVVYASFGTLSSLTTDEAEEMASGLLESGRPFLWVMRDSVKLKNIEVIKKQGMIVSWCSQVEVLNHQAVGCFLTHCGWNSTMEALASGVPTVAFAQWSDQTTIAKMIEDVWKTGVKVKRREEDGVVEGNEIKRGVEMVMEDGEIRRNAKKWRELARQALDNGGSSTINIQAFLDGVLN</sequence>
<accession>A0AAP0CT48</accession>
<evidence type="ECO:0000313" key="5">
    <source>
        <dbReference type="EMBL" id="KAK9062515.1"/>
    </source>
</evidence>
<dbReference type="Proteomes" id="UP001408789">
    <property type="component" value="Unassembled WGS sequence"/>
</dbReference>
<dbReference type="InterPro" id="IPR035595">
    <property type="entry name" value="UDP_glycos_trans_CS"/>
</dbReference>
<dbReference type="CDD" id="cd03784">
    <property type="entry name" value="GT1_Gtf-like"/>
    <property type="match status" value="1"/>
</dbReference>
<reference evidence="5 6" key="1">
    <citation type="submission" date="2024-04" db="EMBL/GenBank/DDBJ databases">
        <title>The reference genome of an endangered Asteraceae, Deinandra increscens subsp. villosa, native to the Central Coast of California.</title>
        <authorList>
            <person name="Guilliams M."/>
            <person name="Hasenstab-Lehman K."/>
            <person name="Meyer R."/>
            <person name="Mcevoy S."/>
        </authorList>
    </citation>
    <scope>NUCLEOTIDE SEQUENCE [LARGE SCALE GENOMIC DNA]</scope>
    <source>
        <tissue evidence="5">Leaf</tissue>
    </source>
</reference>
<dbReference type="PANTHER" id="PTHR11926:SF1361">
    <property type="entry name" value="CROCETIN GLUCOSYLTRANSFERASE"/>
    <property type="match status" value="1"/>
</dbReference>
<keyword evidence="2 3" id="KW-0808">Transferase</keyword>
<dbReference type="InterPro" id="IPR002213">
    <property type="entry name" value="UDP_glucos_trans"/>
</dbReference>
<keyword evidence="6" id="KW-1185">Reference proteome</keyword>
<dbReference type="SUPFAM" id="SSF53756">
    <property type="entry name" value="UDP-Glycosyltransferase/glycogen phosphorylase"/>
    <property type="match status" value="1"/>
</dbReference>
<organism evidence="5 6">
    <name type="scientific">Deinandra increscens subsp. villosa</name>
    <dbReference type="NCBI Taxonomy" id="3103831"/>
    <lineage>
        <taxon>Eukaryota</taxon>
        <taxon>Viridiplantae</taxon>
        <taxon>Streptophyta</taxon>
        <taxon>Embryophyta</taxon>
        <taxon>Tracheophyta</taxon>
        <taxon>Spermatophyta</taxon>
        <taxon>Magnoliopsida</taxon>
        <taxon>eudicotyledons</taxon>
        <taxon>Gunneridae</taxon>
        <taxon>Pentapetalae</taxon>
        <taxon>asterids</taxon>
        <taxon>campanulids</taxon>
        <taxon>Asterales</taxon>
        <taxon>Asteraceae</taxon>
        <taxon>Asteroideae</taxon>
        <taxon>Heliantheae alliance</taxon>
        <taxon>Madieae</taxon>
        <taxon>Madiinae</taxon>
        <taxon>Deinandra</taxon>
    </lineage>
</organism>
<protein>
    <recommendedName>
        <fullName evidence="4">Glycosyltransferase</fullName>
        <ecNumber evidence="4">2.4.1.-</ecNumber>
    </recommendedName>
</protein>
<proteinExistence type="inferred from homology"/>
<comment type="similarity">
    <text evidence="1 3">Belongs to the UDP-glycosyltransferase family.</text>
</comment>
<comment type="caution">
    <text evidence="5">The sequence shown here is derived from an EMBL/GenBank/DDBJ whole genome shotgun (WGS) entry which is preliminary data.</text>
</comment>
<dbReference type="Pfam" id="PF00201">
    <property type="entry name" value="UDPGT"/>
    <property type="match status" value="1"/>
</dbReference>
<dbReference type="EMBL" id="JBCNJP010000019">
    <property type="protein sequence ID" value="KAK9062515.1"/>
    <property type="molecule type" value="Genomic_DNA"/>
</dbReference>
<keyword evidence="3" id="KW-0328">Glycosyltransferase</keyword>
<evidence type="ECO:0000256" key="4">
    <source>
        <dbReference type="RuleBase" id="RU362057"/>
    </source>
</evidence>
<dbReference type="EC" id="2.4.1.-" evidence="4"/>